<accession>A0AAN8PYZ7</accession>
<evidence type="ECO:0000256" key="3">
    <source>
        <dbReference type="ARBA" id="ARBA00022723"/>
    </source>
</evidence>
<evidence type="ECO:0000256" key="10">
    <source>
        <dbReference type="SAM" id="Phobius"/>
    </source>
</evidence>
<dbReference type="PANTHER" id="PTHR46539">
    <property type="entry name" value="E3 UBIQUITIN-PROTEIN LIGASE ATL42"/>
    <property type="match status" value="1"/>
</dbReference>
<evidence type="ECO:0000256" key="2">
    <source>
        <dbReference type="ARBA" id="ARBA00022692"/>
    </source>
</evidence>
<proteinExistence type="predicted"/>
<feature type="domain" description="RING-type" evidence="11">
    <location>
        <begin position="115"/>
        <end position="156"/>
    </location>
</feature>
<dbReference type="AlphaFoldDB" id="A0AAN8PYZ7"/>
<keyword evidence="7 10" id="KW-0472">Membrane</keyword>
<evidence type="ECO:0000256" key="6">
    <source>
        <dbReference type="ARBA" id="ARBA00022989"/>
    </source>
</evidence>
<dbReference type="GO" id="GO:0016020">
    <property type="term" value="C:membrane"/>
    <property type="evidence" value="ECO:0007669"/>
    <property type="project" value="UniProtKB-SubCell"/>
</dbReference>
<evidence type="ECO:0000256" key="4">
    <source>
        <dbReference type="ARBA" id="ARBA00022771"/>
    </source>
</evidence>
<dbReference type="SMART" id="SM00184">
    <property type="entry name" value="RING"/>
    <property type="match status" value="1"/>
</dbReference>
<organism evidence="12 13">
    <name type="scientific">Polyplax serrata</name>
    <name type="common">Common mouse louse</name>
    <dbReference type="NCBI Taxonomy" id="468196"/>
    <lineage>
        <taxon>Eukaryota</taxon>
        <taxon>Metazoa</taxon>
        <taxon>Ecdysozoa</taxon>
        <taxon>Arthropoda</taxon>
        <taxon>Hexapoda</taxon>
        <taxon>Insecta</taxon>
        <taxon>Pterygota</taxon>
        <taxon>Neoptera</taxon>
        <taxon>Paraneoptera</taxon>
        <taxon>Psocodea</taxon>
        <taxon>Troctomorpha</taxon>
        <taxon>Phthiraptera</taxon>
        <taxon>Anoplura</taxon>
        <taxon>Polyplacidae</taxon>
        <taxon>Polyplax</taxon>
    </lineage>
</organism>
<reference evidence="12 13" key="1">
    <citation type="submission" date="2023-10" db="EMBL/GenBank/DDBJ databases">
        <title>Genomes of two closely related lineages of the louse Polyplax serrata with different host specificities.</title>
        <authorList>
            <person name="Martinu J."/>
            <person name="Tarabai H."/>
            <person name="Stefka J."/>
            <person name="Hypsa V."/>
        </authorList>
    </citation>
    <scope>NUCLEOTIDE SEQUENCE [LARGE SCALE GENOMIC DNA]</scope>
    <source>
        <strain evidence="12">HR10_N</strain>
    </source>
</reference>
<evidence type="ECO:0000259" key="11">
    <source>
        <dbReference type="PROSITE" id="PS50089"/>
    </source>
</evidence>
<dbReference type="InterPro" id="IPR001841">
    <property type="entry name" value="Znf_RING"/>
</dbReference>
<keyword evidence="2 10" id="KW-0812">Transmembrane</keyword>
<protein>
    <recommendedName>
        <fullName evidence="11">RING-type domain-containing protein</fullName>
    </recommendedName>
</protein>
<evidence type="ECO:0000256" key="1">
    <source>
        <dbReference type="ARBA" id="ARBA00004370"/>
    </source>
</evidence>
<dbReference type="SUPFAM" id="SSF57850">
    <property type="entry name" value="RING/U-box"/>
    <property type="match status" value="1"/>
</dbReference>
<evidence type="ECO:0000256" key="9">
    <source>
        <dbReference type="SAM" id="MobiDB-lite"/>
    </source>
</evidence>
<name>A0AAN8PYZ7_POLSC</name>
<sequence length="307" mass="34746">MSAVFTYKWKGEQLAKLIDNGSKIMVHITAATHCTRPKPHVNRTSVLFVSISFVVLMLTSIAWFAFYYVQRFRYLHAKDRLSKRLCNAAKTALSRIPTRQIQHEDQEVQGDGECCAVCIEPYKVTDDLRILPCRHEFHKGCIDPWLLEHRTCPMCKMNILKHYGFTFSISQESVFPTDLEGGTSEQNNISEVISNSAGIPRRPVSRETESPSLNFRTENSYSVSHFLGEQSSQLPPADHVYGEIEETYCFNCGSQPEKCDKKLNLTSNRAPCDPYLDIVAHLKGNGKLSQDPMSNMSKGGNEFKVVL</sequence>
<keyword evidence="3" id="KW-0479">Metal-binding</keyword>
<feature type="transmembrane region" description="Helical" evidence="10">
    <location>
        <begin position="46"/>
        <end position="69"/>
    </location>
</feature>
<dbReference type="FunFam" id="3.30.40.10:FF:000009">
    <property type="entry name" value="E3 ubiquitin-protein ligase RNF130"/>
    <property type="match status" value="1"/>
</dbReference>
<keyword evidence="4 8" id="KW-0863">Zinc-finger</keyword>
<dbReference type="InterPro" id="IPR013083">
    <property type="entry name" value="Znf_RING/FYVE/PHD"/>
</dbReference>
<comment type="caution">
    <text evidence="12">The sequence shown here is derived from an EMBL/GenBank/DDBJ whole genome shotgun (WGS) entry which is preliminary data.</text>
</comment>
<dbReference type="PANTHER" id="PTHR46539:SF23">
    <property type="entry name" value="RING-TYPE DOMAIN-CONTAINING PROTEIN"/>
    <property type="match status" value="1"/>
</dbReference>
<evidence type="ECO:0000256" key="8">
    <source>
        <dbReference type="PROSITE-ProRule" id="PRU00175"/>
    </source>
</evidence>
<dbReference type="EMBL" id="JAWJWE010000037">
    <property type="protein sequence ID" value="KAK6626391.1"/>
    <property type="molecule type" value="Genomic_DNA"/>
</dbReference>
<gene>
    <name evidence="12" type="ORF">RUM43_006702</name>
</gene>
<feature type="region of interest" description="Disordered" evidence="9">
    <location>
        <begin position="193"/>
        <end position="213"/>
    </location>
</feature>
<dbReference type="Pfam" id="PF13639">
    <property type="entry name" value="zf-RING_2"/>
    <property type="match status" value="1"/>
</dbReference>
<evidence type="ECO:0000256" key="7">
    <source>
        <dbReference type="ARBA" id="ARBA00023136"/>
    </source>
</evidence>
<dbReference type="Gene3D" id="3.30.40.10">
    <property type="entry name" value="Zinc/RING finger domain, C3HC4 (zinc finger)"/>
    <property type="match status" value="1"/>
</dbReference>
<dbReference type="GO" id="GO:0008270">
    <property type="term" value="F:zinc ion binding"/>
    <property type="evidence" value="ECO:0007669"/>
    <property type="project" value="UniProtKB-KW"/>
</dbReference>
<evidence type="ECO:0000313" key="13">
    <source>
        <dbReference type="Proteomes" id="UP001372834"/>
    </source>
</evidence>
<dbReference type="Proteomes" id="UP001372834">
    <property type="component" value="Unassembled WGS sequence"/>
</dbReference>
<dbReference type="PROSITE" id="PS50089">
    <property type="entry name" value="ZF_RING_2"/>
    <property type="match status" value="1"/>
</dbReference>
<keyword evidence="6 10" id="KW-1133">Transmembrane helix</keyword>
<comment type="subcellular location">
    <subcellularLocation>
        <location evidence="1">Membrane</location>
    </subcellularLocation>
</comment>
<evidence type="ECO:0000256" key="5">
    <source>
        <dbReference type="ARBA" id="ARBA00022833"/>
    </source>
</evidence>
<evidence type="ECO:0000313" key="12">
    <source>
        <dbReference type="EMBL" id="KAK6626391.1"/>
    </source>
</evidence>
<keyword evidence="5" id="KW-0862">Zinc</keyword>